<dbReference type="PROSITE" id="PS50089">
    <property type="entry name" value="ZF_RING_2"/>
    <property type="match status" value="1"/>
</dbReference>
<evidence type="ECO:0000313" key="8">
    <source>
        <dbReference type="EMBL" id="KAJ1905414.1"/>
    </source>
</evidence>
<evidence type="ECO:0000313" key="9">
    <source>
        <dbReference type="Proteomes" id="UP001150569"/>
    </source>
</evidence>
<dbReference type="PANTHER" id="PTHR13063:SF10">
    <property type="entry name" value="NITRIC OXIDE SYNTHASE-INTERACTING PROTEIN"/>
    <property type="match status" value="1"/>
</dbReference>
<proteinExistence type="predicted"/>
<name>A0A9W7ZMG7_9FUNG</name>
<gene>
    <name evidence="8" type="ORF">IWQ60_012292</name>
</gene>
<evidence type="ECO:0000256" key="6">
    <source>
        <dbReference type="SAM" id="MobiDB-lite"/>
    </source>
</evidence>
<comment type="caution">
    <text evidence="8">The sequence shown here is derived from an EMBL/GenBank/DDBJ whole genome shotgun (WGS) entry which is preliminary data.</text>
</comment>
<feature type="region of interest" description="Disordered" evidence="6">
    <location>
        <begin position="185"/>
        <end position="208"/>
    </location>
</feature>
<dbReference type="OrthoDB" id="116827at2759"/>
<dbReference type="PANTHER" id="PTHR13063">
    <property type="entry name" value="ENOS INTERACTING PROTEIN"/>
    <property type="match status" value="1"/>
</dbReference>
<keyword evidence="1" id="KW-0479">Metal-binding</keyword>
<accession>A0A9W7ZMG7</accession>
<evidence type="ECO:0000256" key="2">
    <source>
        <dbReference type="ARBA" id="ARBA00022771"/>
    </source>
</evidence>
<dbReference type="GO" id="GO:0061630">
    <property type="term" value="F:ubiquitin protein ligase activity"/>
    <property type="evidence" value="ECO:0007669"/>
    <property type="project" value="InterPro"/>
</dbReference>
<dbReference type="AlphaFoldDB" id="A0A9W7ZMG7"/>
<evidence type="ECO:0000256" key="4">
    <source>
        <dbReference type="PROSITE-ProRule" id="PRU00175"/>
    </source>
</evidence>
<organism evidence="8 9">
    <name type="scientific">Tieghemiomyces parasiticus</name>
    <dbReference type="NCBI Taxonomy" id="78921"/>
    <lineage>
        <taxon>Eukaryota</taxon>
        <taxon>Fungi</taxon>
        <taxon>Fungi incertae sedis</taxon>
        <taxon>Zoopagomycota</taxon>
        <taxon>Kickxellomycotina</taxon>
        <taxon>Dimargaritomycetes</taxon>
        <taxon>Dimargaritales</taxon>
        <taxon>Dimargaritaceae</taxon>
        <taxon>Tieghemiomyces</taxon>
    </lineage>
</organism>
<dbReference type="GO" id="GO:0005634">
    <property type="term" value="C:nucleus"/>
    <property type="evidence" value="ECO:0007669"/>
    <property type="project" value="TreeGrafter"/>
</dbReference>
<dbReference type="EMBL" id="JANBPT010001743">
    <property type="protein sequence ID" value="KAJ1905414.1"/>
    <property type="molecule type" value="Genomic_DNA"/>
</dbReference>
<dbReference type="InterPro" id="IPR001841">
    <property type="entry name" value="Znf_RING"/>
</dbReference>
<dbReference type="InterPro" id="IPR016818">
    <property type="entry name" value="NOSIP"/>
</dbReference>
<reference evidence="8" key="1">
    <citation type="submission" date="2022-07" db="EMBL/GenBank/DDBJ databases">
        <title>Phylogenomic reconstructions and comparative analyses of Kickxellomycotina fungi.</title>
        <authorList>
            <person name="Reynolds N.K."/>
            <person name="Stajich J.E."/>
            <person name="Barry K."/>
            <person name="Grigoriev I.V."/>
            <person name="Crous P."/>
            <person name="Smith M.E."/>
        </authorList>
    </citation>
    <scope>NUCLEOTIDE SEQUENCE</scope>
    <source>
        <strain evidence="8">RSA 861</strain>
    </source>
</reference>
<keyword evidence="2 4" id="KW-0863">Zinc-finger</keyword>
<evidence type="ECO:0000259" key="7">
    <source>
        <dbReference type="PROSITE" id="PS50089"/>
    </source>
</evidence>
<feature type="coiled-coil region" evidence="5">
    <location>
        <begin position="75"/>
        <end position="102"/>
    </location>
</feature>
<protein>
    <recommendedName>
        <fullName evidence="7">RING-type domain-containing protein</fullName>
    </recommendedName>
</protein>
<evidence type="ECO:0000256" key="1">
    <source>
        <dbReference type="ARBA" id="ARBA00022723"/>
    </source>
</evidence>
<dbReference type="GO" id="GO:0008270">
    <property type="term" value="F:zinc ion binding"/>
    <property type="evidence" value="ECO:0007669"/>
    <property type="project" value="UniProtKB-KW"/>
</dbReference>
<keyword evidence="9" id="KW-1185">Reference proteome</keyword>
<keyword evidence="5" id="KW-0175">Coiled coil</keyword>
<dbReference type="SUPFAM" id="SSF57850">
    <property type="entry name" value="RING/U-box"/>
    <property type="match status" value="1"/>
</dbReference>
<dbReference type="PROSITE" id="PS00518">
    <property type="entry name" value="ZF_RING_1"/>
    <property type="match status" value="1"/>
</dbReference>
<dbReference type="Proteomes" id="UP001150569">
    <property type="component" value="Unassembled WGS sequence"/>
</dbReference>
<sequence length="391" mass="42426">TMPRHSKNNTALGFFTYAERQMMDYGTKRQRLGTVGKRQFDACFLCHRTAKDPLCCHEGHLACKECFYEHIVAQRQEISRQLEIFEAQRAQLDRQLEQKAADRRAREITDFERTETRILYTAPTAEKVPSMEVATAAASVPRIRSTAEPTLGKKGSVDRVPATIVSTTTTTTTATSFKERFAEVKRRRENLEESTTGANSKDAGASANRKVNNNPGFWLPSQTPEAAATLEVPDRLHPMCTAVDPPHRVGLKKLIPVHFVVPPADPSTSSSATACLPPAASASVAPTTELTTATATPLSPAVDVDVRGGTGAICPGCLKGLANHSRLCLPKKCGHVVCRPCMDSFVGESGTCLTCNKTFKLQDIVDLHYEGTGYAGSGSQIEATRYDVAIG</sequence>
<keyword evidence="3" id="KW-0862">Zinc</keyword>
<feature type="non-terminal residue" evidence="8">
    <location>
        <position position="1"/>
    </location>
</feature>
<evidence type="ECO:0000256" key="5">
    <source>
        <dbReference type="SAM" id="Coils"/>
    </source>
</evidence>
<evidence type="ECO:0000256" key="3">
    <source>
        <dbReference type="ARBA" id="ARBA00022833"/>
    </source>
</evidence>
<dbReference type="InterPro" id="IPR017907">
    <property type="entry name" value="Znf_RING_CS"/>
</dbReference>
<dbReference type="InterPro" id="IPR013083">
    <property type="entry name" value="Znf_RING/FYVE/PHD"/>
</dbReference>
<dbReference type="Gene3D" id="3.30.40.10">
    <property type="entry name" value="Zinc/RING finger domain, C3HC4 (zinc finger)"/>
    <property type="match status" value="1"/>
</dbReference>
<feature type="domain" description="RING-type" evidence="7">
    <location>
        <begin position="314"/>
        <end position="356"/>
    </location>
</feature>